<dbReference type="Proteomes" id="UP000178450">
    <property type="component" value="Unassembled WGS sequence"/>
</dbReference>
<dbReference type="CDD" id="cd22308">
    <property type="entry name" value="Af1548-like"/>
    <property type="match status" value="1"/>
</dbReference>
<dbReference type="InterPro" id="IPR007560">
    <property type="entry name" value="Restrct_endonuc_IV_Mrr"/>
</dbReference>
<dbReference type="GO" id="GO:0004519">
    <property type="term" value="F:endonuclease activity"/>
    <property type="evidence" value="ECO:0007669"/>
    <property type="project" value="InterPro"/>
</dbReference>
<dbReference type="InterPro" id="IPR011856">
    <property type="entry name" value="tRNA_endonuc-like_dom_sf"/>
</dbReference>
<evidence type="ECO:0000313" key="6">
    <source>
        <dbReference type="Proteomes" id="UP000178450"/>
    </source>
</evidence>
<dbReference type="SUPFAM" id="SSF52980">
    <property type="entry name" value="Restriction endonuclease-like"/>
    <property type="match status" value="1"/>
</dbReference>
<reference evidence="5 6" key="1">
    <citation type="journal article" date="2016" name="Nat. Commun.">
        <title>Thousands of microbial genomes shed light on interconnected biogeochemical processes in an aquifer system.</title>
        <authorList>
            <person name="Anantharaman K."/>
            <person name="Brown C.T."/>
            <person name="Hug L.A."/>
            <person name="Sharon I."/>
            <person name="Castelle C.J."/>
            <person name="Probst A.J."/>
            <person name="Thomas B.C."/>
            <person name="Singh A."/>
            <person name="Wilkins M.J."/>
            <person name="Karaoz U."/>
            <person name="Brodie E.L."/>
            <person name="Williams K.H."/>
            <person name="Hubbard S.S."/>
            <person name="Banfield J.F."/>
        </authorList>
    </citation>
    <scope>NUCLEOTIDE SEQUENCE [LARGE SCALE GENOMIC DNA]</scope>
</reference>
<dbReference type="PROSITE" id="PS51161">
    <property type="entry name" value="ATP_CONE"/>
    <property type="match status" value="1"/>
</dbReference>
<dbReference type="InterPro" id="IPR005144">
    <property type="entry name" value="ATP-cone_dom"/>
</dbReference>
<keyword evidence="2 3" id="KW-0067">ATP-binding</keyword>
<gene>
    <name evidence="5" type="ORF">A2209_00120</name>
</gene>
<dbReference type="InterPro" id="IPR011335">
    <property type="entry name" value="Restrct_endonuc-II-like"/>
</dbReference>
<evidence type="ECO:0000313" key="5">
    <source>
        <dbReference type="EMBL" id="OGK64725.1"/>
    </source>
</evidence>
<feature type="domain" description="ATP-cone" evidence="4">
    <location>
        <begin position="4"/>
        <end position="85"/>
    </location>
</feature>
<dbReference type="Pfam" id="PF03477">
    <property type="entry name" value="ATP-cone"/>
    <property type="match status" value="1"/>
</dbReference>
<dbReference type="Pfam" id="PF04471">
    <property type="entry name" value="Mrr_cat"/>
    <property type="match status" value="1"/>
</dbReference>
<proteinExistence type="predicted"/>
<protein>
    <recommendedName>
        <fullName evidence="4">ATP-cone domain-containing protein</fullName>
    </recommendedName>
</protein>
<name>A0A1F7KA58_9BACT</name>
<comment type="caution">
    <text evidence="5">The sequence shown here is derived from an EMBL/GenBank/DDBJ whole genome shotgun (WGS) entry which is preliminary data.</text>
</comment>
<keyword evidence="1 3" id="KW-0547">Nucleotide-binding</keyword>
<sequence length="275" mass="32026">MKDLYVIKASGERELYSETKIKEAISRAQVPLEYHERVLSDLKTHLYENIPTSEIYNLISQFLIKSYPVGEIRFRLKKAIMELGPTGYPFEVFIGHLLKEYGYQTEVGIEMPGSCVNHEVDVLAKKDNRVYFVECKYHNQQGVRSDIKVVLYVHARGEDLMAKLPNDKVYGTWIFTNTKFSTDAIAYAECKKMRLTGWSYPQKKDSLQTMIETKNLYPITVLHSLTTEHRRRLLLENIVLVKELVASPNVYRRLDMGRETLEKFKNECRQLGCDQ</sequence>
<evidence type="ECO:0000256" key="1">
    <source>
        <dbReference type="ARBA" id="ARBA00022741"/>
    </source>
</evidence>
<dbReference type="GO" id="GO:0009307">
    <property type="term" value="P:DNA restriction-modification system"/>
    <property type="evidence" value="ECO:0007669"/>
    <property type="project" value="InterPro"/>
</dbReference>
<accession>A0A1F7KA58</accession>
<evidence type="ECO:0000259" key="4">
    <source>
        <dbReference type="PROSITE" id="PS51161"/>
    </source>
</evidence>
<organism evidence="5 6">
    <name type="scientific">Candidatus Roizmanbacteria bacterium RIFOXYA1_FULL_41_12</name>
    <dbReference type="NCBI Taxonomy" id="1802082"/>
    <lineage>
        <taxon>Bacteria</taxon>
        <taxon>Candidatus Roizmaniibacteriota</taxon>
    </lineage>
</organism>
<dbReference type="GO" id="GO:0003677">
    <property type="term" value="F:DNA binding"/>
    <property type="evidence" value="ECO:0007669"/>
    <property type="project" value="InterPro"/>
</dbReference>
<evidence type="ECO:0000256" key="2">
    <source>
        <dbReference type="ARBA" id="ARBA00022840"/>
    </source>
</evidence>
<dbReference type="Gene3D" id="3.40.1350.10">
    <property type="match status" value="1"/>
</dbReference>
<dbReference type="EMBL" id="MGBG01000015">
    <property type="protein sequence ID" value="OGK64725.1"/>
    <property type="molecule type" value="Genomic_DNA"/>
</dbReference>
<dbReference type="GO" id="GO:0005524">
    <property type="term" value="F:ATP binding"/>
    <property type="evidence" value="ECO:0007669"/>
    <property type="project" value="UniProtKB-UniRule"/>
</dbReference>
<evidence type="ECO:0000256" key="3">
    <source>
        <dbReference type="PROSITE-ProRule" id="PRU00492"/>
    </source>
</evidence>
<dbReference type="AlphaFoldDB" id="A0A1F7KA58"/>